<dbReference type="AlphaFoldDB" id="A0A3N1D7V9"/>
<feature type="region of interest" description="Disordered" evidence="1">
    <location>
        <begin position="1"/>
        <end position="32"/>
    </location>
</feature>
<name>A0A3N1D7V9_9ACTN</name>
<proteinExistence type="predicted"/>
<dbReference type="InterPro" id="IPR036271">
    <property type="entry name" value="Tet_transcr_reg_TetR-rel_C_sf"/>
</dbReference>
<keyword evidence="3" id="KW-1185">Reference proteome</keyword>
<evidence type="ECO:0000313" key="3">
    <source>
        <dbReference type="Proteomes" id="UP000272400"/>
    </source>
</evidence>
<dbReference type="Gene3D" id="1.10.357.10">
    <property type="entry name" value="Tetracycline Repressor, domain 2"/>
    <property type="match status" value="1"/>
</dbReference>
<dbReference type="SUPFAM" id="SSF48498">
    <property type="entry name" value="Tetracyclin repressor-like, C-terminal domain"/>
    <property type="match status" value="1"/>
</dbReference>
<organism evidence="2 3">
    <name type="scientific">Actinocorallia herbida</name>
    <dbReference type="NCBI Taxonomy" id="58109"/>
    <lineage>
        <taxon>Bacteria</taxon>
        <taxon>Bacillati</taxon>
        <taxon>Actinomycetota</taxon>
        <taxon>Actinomycetes</taxon>
        <taxon>Streptosporangiales</taxon>
        <taxon>Thermomonosporaceae</taxon>
        <taxon>Actinocorallia</taxon>
    </lineage>
</organism>
<gene>
    <name evidence="2" type="ORF">EDD29_7246</name>
</gene>
<evidence type="ECO:0000256" key="1">
    <source>
        <dbReference type="SAM" id="MobiDB-lite"/>
    </source>
</evidence>
<dbReference type="EMBL" id="RJKE01000001">
    <property type="protein sequence ID" value="ROO89549.1"/>
    <property type="molecule type" value="Genomic_DNA"/>
</dbReference>
<sequence length="175" mass="19204">MSRESRRDTTCPPPAPSRDPCPEARGRPGERDGRIDELIERVAAETEREVAAAFAAAFGPLPSPVAVFRHVEDGFPVLALRVWGAVVRASVREERFDGSYAGFARALLWYVELYQRAGMITREVRPTAVVRMLVALIHGFVVQRAVFGDGDIRLFHAGLRALALTPAAGPSPRRS</sequence>
<comment type="caution">
    <text evidence="2">The sequence shown here is derived from an EMBL/GenBank/DDBJ whole genome shotgun (WGS) entry which is preliminary data.</text>
</comment>
<reference evidence="2 3" key="1">
    <citation type="submission" date="2018-11" db="EMBL/GenBank/DDBJ databases">
        <title>Sequencing the genomes of 1000 actinobacteria strains.</title>
        <authorList>
            <person name="Klenk H.-P."/>
        </authorList>
    </citation>
    <scope>NUCLEOTIDE SEQUENCE [LARGE SCALE GENOMIC DNA]</scope>
    <source>
        <strain evidence="2 3">DSM 44254</strain>
    </source>
</reference>
<protein>
    <submittedName>
        <fullName evidence="2">Uncharacterized protein</fullName>
    </submittedName>
</protein>
<feature type="compositionally biased region" description="Basic and acidic residues" evidence="1">
    <location>
        <begin position="20"/>
        <end position="32"/>
    </location>
</feature>
<accession>A0A3N1D7V9</accession>
<evidence type="ECO:0000313" key="2">
    <source>
        <dbReference type="EMBL" id="ROO89549.1"/>
    </source>
</evidence>
<dbReference type="OrthoDB" id="5242390at2"/>
<dbReference type="Proteomes" id="UP000272400">
    <property type="component" value="Unassembled WGS sequence"/>
</dbReference>
<dbReference type="RefSeq" id="WP_123668628.1">
    <property type="nucleotide sequence ID" value="NZ_RJKE01000001.1"/>
</dbReference>